<sequence>MNRIPKAVYTKECRKEAVKLAMTDGVGESEAARRLSISMKTVANWVRAAKGGKLERVGQHQKPLTEIEAELGRVKRELAEVKMERDLLKKFATYFARESR</sequence>
<protein>
    <submittedName>
        <fullName evidence="1">Transposase</fullName>
    </submittedName>
</protein>
<dbReference type="Pfam" id="PF01527">
    <property type="entry name" value="HTH_Tnp_1"/>
    <property type="match status" value="1"/>
</dbReference>
<organism evidence="1 2">
    <name type="scientific">Paraburkholderia ribeironis</name>
    <dbReference type="NCBI Taxonomy" id="1247936"/>
    <lineage>
        <taxon>Bacteria</taxon>
        <taxon>Pseudomonadati</taxon>
        <taxon>Pseudomonadota</taxon>
        <taxon>Betaproteobacteria</taxon>
        <taxon>Burkholderiales</taxon>
        <taxon>Burkholderiaceae</taxon>
        <taxon>Paraburkholderia</taxon>
    </lineage>
</organism>
<dbReference type="Gene3D" id="1.10.10.60">
    <property type="entry name" value="Homeodomain-like"/>
    <property type="match status" value="1"/>
</dbReference>
<dbReference type="InterPro" id="IPR002514">
    <property type="entry name" value="Transposase_8"/>
</dbReference>
<accession>A0A1N7SRX1</accession>
<dbReference type="InterPro" id="IPR009057">
    <property type="entry name" value="Homeodomain-like_sf"/>
</dbReference>
<dbReference type="GO" id="GO:0003677">
    <property type="term" value="F:DNA binding"/>
    <property type="evidence" value="ECO:0007669"/>
    <property type="project" value="InterPro"/>
</dbReference>
<reference evidence="1 2" key="1">
    <citation type="submission" date="2016-12" db="EMBL/GenBank/DDBJ databases">
        <authorList>
            <person name="Song W.-J."/>
            <person name="Kurnit D.M."/>
        </authorList>
    </citation>
    <scope>NUCLEOTIDE SEQUENCE [LARGE SCALE GENOMIC DNA]</scope>
    <source>
        <strain evidence="1 2">STM7296</strain>
    </source>
</reference>
<dbReference type="Proteomes" id="UP000187012">
    <property type="component" value="Unassembled WGS sequence"/>
</dbReference>
<name>A0A1N7SRX1_9BURK</name>
<dbReference type="SUPFAM" id="SSF46689">
    <property type="entry name" value="Homeodomain-like"/>
    <property type="match status" value="1"/>
</dbReference>
<gene>
    <name evidence="1" type="ORF">BN2475_1660004</name>
</gene>
<keyword evidence="2" id="KW-1185">Reference proteome</keyword>
<dbReference type="STRING" id="1247936.BN2475_1660004"/>
<dbReference type="GO" id="GO:0004803">
    <property type="term" value="F:transposase activity"/>
    <property type="evidence" value="ECO:0007669"/>
    <property type="project" value="InterPro"/>
</dbReference>
<dbReference type="AlphaFoldDB" id="A0A1N7SRX1"/>
<dbReference type="EMBL" id="CYGX02000166">
    <property type="protein sequence ID" value="SIT49673.1"/>
    <property type="molecule type" value="Genomic_DNA"/>
</dbReference>
<dbReference type="GO" id="GO:0006313">
    <property type="term" value="P:DNA transposition"/>
    <property type="evidence" value="ECO:0007669"/>
    <property type="project" value="InterPro"/>
</dbReference>
<evidence type="ECO:0000313" key="1">
    <source>
        <dbReference type="EMBL" id="SIT49673.1"/>
    </source>
</evidence>
<proteinExistence type="predicted"/>
<evidence type="ECO:0000313" key="2">
    <source>
        <dbReference type="Proteomes" id="UP000187012"/>
    </source>
</evidence>